<evidence type="ECO:0000256" key="11">
    <source>
        <dbReference type="SAM" id="SignalP"/>
    </source>
</evidence>
<dbReference type="InterPro" id="IPR045130">
    <property type="entry name" value="OFUT2-like"/>
</dbReference>
<evidence type="ECO:0000256" key="6">
    <source>
        <dbReference type="ARBA" id="ARBA00023277"/>
    </source>
</evidence>
<evidence type="ECO:0000256" key="1">
    <source>
        <dbReference type="ARBA" id="ARBA00004240"/>
    </source>
</evidence>
<dbReference type="CDD" id="cd11296">
    <property type="entry name" value="O-FucT_like"/>
    <property type="match status" value="1"/>
</dbReference>
<evidence type="ECO:0000256" key="10">
    <source>
        <dbReference type="SAM" id="Phobius"/>
    </source>
</evidence>
<keyword evidence="10" id="KW-0812">Transmembrane</keyword>
<evidence type="ECO:0000256" key="4">
    <source>
        <dbReference type="ARBA" id="ARBA00022824"/>
    </source>
</evidence>
<comment type="subcellular location">
    <subcellularLocation>
        <location evidence="1">Endoplasmic reticulum</location>
    </subcellularLocation>
</comment>
<sequence>MGKWNVHRSEPALHALMFLLSSSMQGRPALPSSPSSPYYGHFNGSREEQYPMLPSDETLNKYSPIPNRPRRRYLYLGCIGLAITSTLGYFALSVSRTTPAEIVQEPGVEKAIPKVDLLDPSLYLNGPPTRSFRENLRPDAKYITSWISAGWTNDVMTYINLIYLAKITDRIPIIPMFTPSHIGGDKPTIDFGEVFDVKRLSQGTGIPVLEWNQVKNRSSDALDELGCWNTWESVQDHEAYPRRSVVPNYLKLVIPHFEHDRHAYFWALASLAFPEGRQENLKPPLASPTHHVLLPPDEQLLCYDYLYYVCAHQPFEFEFDYSPAWRYVGQYLRWTPRLEAIADSYVRRTLGTPEGSPTPPVSTSSSSDDSQPDTQKYIGIHVRHGDFKNWCGQVPIADCFASIPILARRIDEIKTELRESRGMTVDHVIMTSDERDESWWQQVAEQGWYKVDHSGTAERYNAWYPVLIDAVIQSGGVGFLGTDRSTMSILARRRVQSWRNEDLDYFA</sequence>
<dbReference type="GO" id="GO:0046922">
    <property type="term" value="F:peptide-O-fucosyltransferase activity"/>
    <property type="evidence" value="ECO:0007669"/>
    <property type="project" value="InterPro"/>
</dbReference>
<dbReference type="Pfam" id="PF10250">
    <property type="entry name" value="O-FucT"/>
    <property type="match status" value="1"/>
</dbReference>
<feature type="region of interest" description="Disordered" evidence="9">
    <location>
        <begin position="349"/>
        <end position="374"/>
    </location>
</feature>
<dbReference type="PANTHER" id="PTHR13398:SF0">
    <property type="entry name" value="GDP-FUCOSE PROTEIN O-FUCOSYLTRANSFERASE 2"/>
    <property type="match status" value="1"/>
</dbReference>
<comment type="pathway">
    <text evidence="2">Protein modification; protein glycosylation.</text>
</comment>
<protein>
    <recommendedName>
        <fullName evidence="8">GDP-fucose protein O-fucosyltransferase 2</fullName>
    </recommendedName>
</protein>
<keyword evidence="10" id="KW-1133">Transmembrane helix</keyword>
<keyword evidence="13" id="KW-1185">Reference proteome</keyword>
<reference evidence="12" key="1">
    <citation type="submission" date="2022-07" db="EMBL/GenBank/DDBJ databases">
        <title>Genome Sequence of Leucocoprinus birnbaumii.</title>
        <authorList>
            <person name="Buettner E."/>
        </authorList>
    </citation>
    <scope>NUCLEOTIDE SEQUENCE</scope>
    <source>
        <strain evidence="12">VT141</strain>
    </source>
</reference>
<dbReference type="GO" id="GO:0005783">
    <property type="term" value="C:endoplasmic reticulum"/>
    <property type="evidence" value="ECO:0007669"/>
    <property type="project" value="UniProtKB-SubCell"/>
</dbReference>
<feature type="signal peptide" evidence="11">
    <location>
        <begin position="1"/>
        <end position="26"/>
    </location>
</feature>
<dbReference type="Gene3D" id="3.40.50.11350">
    <property type="match status" value="1"/>
</dbReference>
<evidence type="ECO:0000256" key="5">
    <source>
        <dbReference type="ARBA" id="ARBA00023253"/>
    </source>
</evidence>
<evidence type="ECO:0000313" key="13">
    <source>
        <dbReference type="Proteomes" id="UP001213000"/>
    </source>
</evidence>
<dbReference type="Proteomes" id="UP001213000">
    <property type="component" value="Unassembled WGS sequence"/>
</dbReference>
<gene>
    <name evidence="12" type="ORF">NP233_g5974</name>
</gene>
<dbReference type="AlphaFoldDB" id="A0AAD5VU63"/>
<feature type="transmembrane region" description="Helical" evidence="10">
    <location>
        <begin position="73"/>
        <end position="92"/>
    </location>
</feature>
<dbReference type="EMBL" id="JANIEX010000371">
    <property type="protein sequence ID" value="KAJ3568045.1"/>
    <property type="molecule type" value="Genomic_DNA"/>
</dbReference>
<keyword evidence="4" id="KW-0256">Endoplasmic reticulum</keyword>
<keyword evidence="10" id="KW-0472">Membrane</keyword>
<keyword evidence="5" id="KW-0294">Fucose metabolism</keyword>
<keyword evidence="11" id="KW-0732">Signal</keyword>
<evidence type="ECO:0000256" key="7">
    <source>
        <dbReference type="ARBA" id="ARBA00025803"/>
    </source>
</evidence>
<dbReference type="GO" id="GO:0006004">
    <property type="term" value="P:fucose metabolic process"/>
    <property type="evidence" value="ECO:0007669"/>
    <property type="project" value="UniProtKB-KW"/>
</dbReference>
<keyword evidence="6" id="KW-0119">Carbohydrate metabolism</keyword>
<dbReference type="InterPro" id="IPR019378">
    <property type="entry name" value="GDP-Fuc_O-FucTrfase"/>
</dbReference>
<proteinExistence type="inferred from homology"/>
<evidence type="ECO:0000313" key="12">
    <source>
        <dbReference type="EMBL" id="KAJ3568045.1"/>
    </source>
</evidence>
<evidence type="ECO:0000256" key="9">
    <source>
        <dbReference type="SAM" id="MobiDB-lite"/>
    </source>
</evidence>
<accession>A0AAD5VU63</accession>
<comment type="caution">
    <text evidence="12">The sequence shown here is derived from an EMBL/GenBank/DDBJ whole genome shotgun (WGS) entry which is preliminary data.</text>
</comment>
<keyword evidence="3" id="KW-0808">Transferase</keyword>
<comment type="similarity">
    <text evidence="7">Belongs to the glycosyltransferase 68 family.</text>
</comment>
<feature type="chain" id="PRO_5042033430" description="GDP-fucose protein O-fucosyltransferase 2" evidence="11">
    <location>
        <begin position="27"/>
        <end position="507"/>
    </location>
</feature>
<feature type="compositionally biased region" description="Low complexity" evidence="9">
    <location>
        <begin position="361"/>
        <end position="374"/>
    </location>
</feature>
<dbReference type="PANTHER" id="PTHR13398">
    <property type="entry name" value="GDP-FUCOSE PROTEIN O-FUCOSYLTRANSFERASE 2"/>
    <property type="match status" value="1"/>
</dbReference>
<evidence type="ECO:0000256" key="8">
    <source>
        <dbReference type="ARBA" id="ARBA00026232"/>
    </source>
</evidence>
<evidence type="ECO:0000256" key="3">
    <source>
        <dbReference type="ARBA" id="ARBA00022679"/>
    </source>
</evidence>
<organism evidence="12 13">
    <name type="scientific">Leucocoprinus birnbaumii</name>
    <dbReference type="NCBI Taxonomy" id="56174"/>
    <lineage>
        <taxon>Eukaryota</taxon>
        <taxon>Fungi</taxon>
        <taxon>Dikarya</taxon>
        <taxon>Basidiomycota</taxon>
        <taxon>Agaricomycotina</taxon>
        <taxon>Agaricomycetes</taxon>
        <taxon>Agaricomycetidae</taxon>
        <taxon>Agaricales</taxon>
        <taxon>Agaricineae</taxon>
        <taxon>Agaricaceae</taxon>
        <taxon>Leucocoprinus</taxon>
    </lineage>
</organism>
<evidence type="ECO:0000256" key="2">
    <source>
        <dbReference type="ARBA" id="ARBA00004922"/>
    </source>
</evidence>
<name>A0AAD5VU63_9AGAR</name>